<accession>A0A941HSN6</accession>
<evidence type="ECO:0008006" key="3">
    <source>
        <dbReference type="Google" id="ProtNLM"/>
    </source>
</evidence>
<sequence length="135" mass="15557">MDINKERGENMPDNSDRYLASFNRIEKALRTQFGSDEYQTFSFMVKESSKKNAVVKRYENDLREFADLRNAIVHNSTNPAFTIAEPHDSTVEKIKMIEEEIIHPRKVFPTFQKEVVIFQAGPSHASLPKVAALMH</sequence>
<protein>
    <recommendedName>
        <fullName evidence="3">RiboL-PSP-HEPN domain-containing protein</fullName>
    </recommendedName>
</protein>
<reference evidence="1 2" key="1">
    <citation type="submission" date="2021-04" db="EMBL/GenBank/DDBJ databases">
        <title>Allobacillus sp. nov. SKP8-2 isolated from shrimp paste.</title>
        <authorList>
            <person name="Tanasupawat S."/>
            <person name="Yiamsombat S."/>
            <person name="Kanchanasin P."/>
            <person name="Kuncharoen N."/>
        </authorList>
    </citation>
    <scope>NUCLEOTIDE SEQUENCE [LARGE SCALE GENOMIC DNA]</scope>
    <source>
        <strain evidence="1 2">SKP8-2</strain>
    </source>
</reference>
<dbReference type="EMBL" id="JAGSIE010000020">
    <property type="protein sequence ID" value="MBR7553931.1"/>
    <property type="molecule type" value="Genomic_DNA"/>
</dbReference>
<keyword evidence="2" id="KW-1185">Reference proteome</keyword>
<dbReference type="Proteomes" id="UP000675431">
    <property type="component" value="Unassembled WGS sequence"/>
</dbReference>
<organism evidence="1 2">
    <name type="scientific">Allobacillus saliphilus</name>
    <dbReference type="NCBI Taxonomy" id="2912308"/>
    <lineage>
        <taxon>Bacteria</taxon>
        <taxon>Bacillati</taxon>
        <taxon>Bacillota</taxon>
        <taxon>Bacilli</taxon>
        <taxon>Bacillales</taxon>
        <taxon>Bacillaceae</taxon>
        <taxon>Allobacillus</taxon>
    </lineage>
</organism>
<evidence type="ECO:0000313" key="2">
    <source>
        <dbReference type="Proteomes" id="UP000675431"/>
    </source>
</evidence>
<gene>
    <name evidence="1" type="ORF">KC820_07170</name>
</gene>
<dbReference type="AlphaFoldDB" id="A0A941HSN6"/>
<name>A0A941HSN6_9BACI</name>
<proteinExistence type="predicted"/>
<dbReference type="RefSeq" id="WP_212369753.1">
    <property type="nucleotide sequence ID" value="NZ_JAGSIE010000020.1"/>
</dbReference>
<comment type="caution">
    <text evidence="1">The sequence shown here is derived from an EMBL/GenBank/DDBJ whole genome shotgun (WGS) entry which is preliminary data.</text>
</comment>
<evidence type="ECO:0000313" key="1">
    <source>
        <dbReference type="EMBL" id="MBR7553931.1"/>
    </source>
</evidence>